<reference evidence="5 6" key="1">
    <citation type="submission" date="2018-11" db="EMBL/GenBank/DDBJ databases">
        <authorList>
            <consortium name="Pathogen Informatics"/>
        </authorList>
    </citation>
    <scope>NUCLEOTIDE SEQUENCE [LARGE SCALE GENOMIC DNA]</scope>
</reference>
<sequence length="121" mass="13454">MITAGACMLCYQPVNIHNFPNDIYKGCVDKVNPQTGTSDCPQRRHLCEHAVYRQLMAEQCPLTCNKCTPNNAGSASITSTCRDFADPRTGVSDCPQRAGYCRNAVYAQFMREQCPRTCGYC</sequence>
<evidence type="ECO:0000313" key="5">
    <source>
        <dbReference type="EMBL" id="VDM79787.1"/>
    </source>
</evidence>
<organism evidence="5 6">
    <name type="scientific">Strongylus vulgaris</name>
    <name type="common">Blood worm</name>
    <dbReference type="NCBI Taxonomy" id="40348"/>
    <lineage>
        <taxon>Eukaryota</taxon>
        <taxon>Metazoa</taxon>
        <taxon>Ecdysozoa</taxon>
        <taxon>Nematoda</taxon>
        <taxon>Chromadorea</taxon>
        <taxon>Rhabditida</taxon>
        <taxon>Rhabditina</taxon>
        <taxon>Rhabditomorpha</taxon>
        <taxon>Strongyloidea</taxon>
        <taxon>Strongylidae</taxon>
        <taxon>Strongylus</taxon>
    </lineage>
</organism>
<dbReference type="Proteomes" id="UP000270094">
    <property type="component" value="Unassembled WGS sequence"/>
</dbReference>
<dbReference type="InterPro" id="IPR003582">
    <property type="entry name" value="ShKT_dom"/>
</dbReference>
<keyword evidence="2" id="KW-1015">Disulfide bond</keyword>
<dbReference type="FunFam" id="1.10.10.1940:FF:000002">
    <property type="entry name" value="PHAryngeal gland Toxin-related"/>
    <property type="match status" value="2"/>
</dbReference>
<dbReference type="Gene3D" id="1.10.10.1870">
    <property type="entry name" value="ShTK domain-like"/>
    <property type="match status" value="1"/>
</dbReference>
<evidence type="ECO:0000256" key="1">
    <source>
        <dbReference type="ARBA" id="ARBA00022729"/>
    </source>
</evidence>
<evidence type="ECO:0000313" key="6">
    <source>
        <dbReference type="Proteomes" id="UP000270094"/>
    </source>
</evidence>
<keyword evidence="1" id="KW-0732">Signal</keyword>
<dbReference type="PROSITE" id="PS51670">
    <property type="entry name" value="SHKT"/>
    <property type="match status" value="1"/>
</dbReference>
<feature type="domain" description="ShKT" evidence="4">
    <location>
        <begin position="81"/>
        <end position="121"/>
    </location>
</feature>
<evidence type="ECO:0000256" key="3">
    <source>
        <dbReference type="PROSITE-ProRule" id="PRU01005"/>
    </source>
</evidence>
<keyword evidence="6" id="KW-1185">Reference proteome</keyword>
<gene>
    <name evidence="5" type="ORF">SVUK_LOCUS14785</name>
</gene>
<dbReference type="OrthoDB" id="5863778at2759"/>
<dbReference type="Gene3D" id="1.10.10.1940">
    <property type="match status" value="1"/>
</dbReference>
<dbReference type="Pfam" id="PF01549">
    <property type="entry name" value="ShK"/>
    <property type="match status" value="2"/>
</dbReference>
<dbReference type="SMART" id="SM00254">
    <property type="entry name" value="ShKT"/>
    <property type="match status" value="2"/>
</dbReference>
<evidence type="ECO:0000259" key="4">
    <source>
        <dbReference type="PROSITE" id="PS51670"/>
    </source>
</evidence>
<dbReference type="PANTHER" id="PTHR46219">
    <property type="entry name" value="PROTEIN CBG11138"/>
    <property type="match status" value="1"/>
</dbReference>
<name>A0A3P7JUB0_STRVU</name>
<protein>
    <recommendedName>
        <fullName evidence="4">ShKT domain-containing protein</fullName>
    </recommendedName>
</protein>
<proteinExistence type="predicted"/>
<dbReference type="EMBL" id="UYYB01106337">
    <property type="protein sequence ID" value="VDM79787.1"/>
    <property type="molecule type" value="Genomic_DNA"/>
</dbReference>
<comment type="caution">
    <text evidence="3">Lacks conserved residue(s) required for the propagation of feature annotation.</text>
</comment>
<dbReference type="AlphaFoldDB" id="A0A3P7JUB0"/>
<evidence type="ECO:0000256" key="2">
    <source>
        <dbReference type="ARBA" id="ARBA00023157"/>
    </source>
</evidence>
<dbReference type="PANTHER" id="PTHR46219:SF5">
    <property type="entry name" value="SHKT DOMAIN-CONTAINING PROTEIN"/>
    <property type="match status" value="1"/>
</dbReference>
<accession>A0A3P7JUB0</accession>